<name>A0AAV6KT78_9ERIC</name>
<reference evidence="2" key="1">
    <citation type="submission" date="2020-08" db="EMBL/GenBank/DDBJ databases">
        <title>Plant Genome Project.</title>
        <authorList>
            <person name="Zhang R.-G."/>
        </authorList>
    </citation>
    <scope>NUCLEOTIDE SEQUENCE</scope>
    <source>
        <strain evidence="2">WSP0</strain>
        <tissue evidence="2">Leaf</tissue>
    </source>
</reference>
<sequence>MAATAGQGLEVAVAAAVMVVMAASGRRWGGGQRWMLMGGYVEGRMGRSPGQQQGLVPRVSGDGVAAARPFTGDRDGLRGAMAAWCFDLLWRLWAAAMREAAARRCWPVAALVCLLGGGRRLRGWFRVWFRAFGMAYVVTVVYGPFFSGFGLDLVLDFIVVNGLQVFYGPSCYIFTCIDPLSVLN</sequence>
<dbReference type="AlphaFoldDB" id="A0AAV6KT78"/>
<keyword evidence="1" id="KW-1133">Transmembrane helix</keyword>
<proteinExistence type="predicted"/>
<organism evidence="2 3">
    <name type="scientific">Rhododendron griersonianum</name>
    <dbReference type="NCBI Taxonomy" id="479676"/>
    <lineage>
        <taxon>Eukaryota</taxon>
        <taxon>Viridiplantae</taxon>
        <taxon>Streptophyta</taxon>
        <taxon>Embryophyta</taxon>
        <taxon>Tracheophyta</taxon>
        <taxon>Spermatophyta</taxon>
        <taxon>Magnoliopsida</taxon>
        <taxon>eudicotyledons</taxon>
        <taxon>Gunneridae</taxon>
        <taxon>Pentapetalae</taxon>
        <taxon>asterids</taxon>
        <taxon>Ericales</taxon>
        <taxon>Ericaceae</taxon>
        <taxon>Ericoideae</taxon>
        <taxon>Rhodoreae</taxon>
        <taxon>Rhododendron</taxon>
    </lineage>
</organism>
<dbReference type="Proteomes" id="UP000823749">
    <property type="component" value="Chromosome 3"/>
</dbReference>
<keyword evidence="3" id="KW-1185">Reference proteome</keyword>
<evidence type="ECO:0000313" key="2">
    <source>
        <dbReference type="EMBL" id="KAG5555862.1"/>
    </source>
</evidence>
<feature type="transmembrane region" description="Helical" evidence="1">
    <location>
        <begin position="127"/>
        <end position="145"/>
    </location>
</feature>
<evidence type="ECO:0000256" key="1">
    <source>
        <dbReference type="SAM" id="Phobius"/>
    </source>
</evidence>
<gene>
    <name evidence="2" type="ORF">RHGRI_006496</name>
</gene>
<comment type="caution">
    <text evidence="2">The sequence shown here is derived from an EMBL/GenBank/DDBJ whole genome shotgun (WGS) entry which is preliminary data.</text>
</comment>
<dbReference type="EMBL" id="JACTNZ010000003">
    <property type="protein sequence ID" value="KAG5555862.1"/>
    <property type="molecule type" value="Genomic_DNA"/>
</dbReference>
<accession>A0AAV6KT78</accession>
<keyword evidence="1" id="KW-0472">Membrane</keyword>
<feature type="transmembrane region" description="Helical" evidence="1">
    <location>
        <begin position="6"/>
        <end position="25"/>
    </location>
</feature>
<evidence type="ECO:0000313" key="3">
    <source>
        <dbReference type="Proteomes" id="UP000823749"/>
    </source>
</evidence>
<protein>
    <submittedName>
        <fullName evidence="2">Uncharacterized protein</fullName>
    </submittedName>
</protein>
<keyword evidence="1" id="KW-0812">Transmembrane</keyword>